<proteinExistence type="inferred from homology"/>
<dbReference type="InterPro" id="IPR025659">
    <property type="entry name" value="Tubby-like_C"/>
</dbReference>
<dbReference type="InterPro" id="IPR007612">
    <property type="entry name" value="LOR"/>
</dbReference>
<gene>
    <name evidence="2" type="ORF">KSP39_PZI016851</name>
</gene>
<dbReference type="PANTHER" id="PTHR31087">
    <property type="match status" value="1"/>
</dbReference>
<organism evidence="2 3">
    <name type="scientific">Platanthera zijinensis</name>
    <dbReference type="NCBI Taxonomy" id="2320716"/>
    <lineage>
        <taxon>Eukaryota</taxon>
        <taxon>Viridiplantae</taxon>
        <taxon>Streptophyta</taxon>
        <taxon>Embryophyta</taxon>
        <taxon>Tracheophyta</taxon>
        <taxon>Spermatophyta</taxon>
        <taxon>Magnoliopsida</taxon>
        <taxon>Liliopsida</taxon>
        <taxon>Asparagales</taxon>
        <taxon>Orchidaceae</taxon>
        <taxon>Orchidoideae</taxon>
        <taxon>Orchideae</taxon>
        <taxon>Orchidinae</taxon>
        <taxon>Platanthera</taxon>
    </lineage>
</organism>
<dbReference type="AlphaFoldDB" id="A0AAP0B740"/>
<dbReference type="EMBL" id="JBBWWQ010000014">
    <property type="protein sequence ID" value="KAK8930767.1"/>
    <property type="molecule type" value="Genomic_DNA"/>
</dbReference>
<comment type="similarity">
    <text evidence="1">Belongs to the LOR family.</text>
</comment>
<comment type="caution">
    <text evidence="2">The sequence shown here is derived from an EMBL/GenBank/DDBJ whole genome shotgun (WGS) entry which is preliminary data.</text>
</comment>
<evidence type="ECO:0000313" key="2">
    <source>
        <dbReference type="EMBL" id="KAK8930767.1"/>
    </source>
</evidence>
<name>A0AAP0B740_9ASPA</name>
<evidence type="ECO:0000256" key="1">
    <source>
        <dbReference type="ARBA" id="ARBA00005437"/>
    </source>
</evidence>
<dbReference type="Gene3D" id="2.40.160.200">
    <property type="entry name" value="LURP1-related"/>
    <property type="match status" value="1"/>
</dbReference>
<accession>A0AAP0B740</accession>
<evidence type="ECO:0000313" key="3">
    <source>
        <dbReference type="Proteomes" id="UP001418222"/>
    </source>
</evidence>
<dbReference type="Pfam" id="PF04525">
    <property type="entry name" value="LOR"/>
    <property type="match status" value="1"/>
</dbReference>
<protein>
    <submittedName>
        <fullName evidence="2">Protein LURP-one-related 16</fullName>
    </submittedName>
</protein>
<reference evidence="2 3" key="1">
    <citation type="journal article" date="2022" name="Nat. Plants">
        <title>Genomes of leafy and leafless Platanthera orchids illuminate the evolution of mycoheterotrophy.</title>
        <authorList>
            <person name="Li M.H."/>
            <person name="Liu K.W."/>
            <person name="Li Z."/>
            <person name="Lu H.C."/>
            <person name="Ye Q.L."/>
            <person name="Zhang D."/>
            <person name="Wang J.Y."/>
            <person name="Li Y.F."/>
            <person name="Zhong Z.M."/>
            <person name="Liu X."/>
            <person name="Yu X."/>
            <person name="Liu D.K."/>
            <person name="Tu X.D."/>
            <person name="Liu B."/>
            <person name="Hao Y."/>
            <person name="Liao X.Y."/>
            <person name="Jiang Y.T."/>
            <person name="Sun W.H."/>
            <person name="Chen J."/>
            <person name="Chen Y.Q."/>
            <person name="Ai Y."/>
            <person name="Zhai J.W."/>
            <person name="Wu S.S."/>
            <person name="Zhou Z."/>
            <person name="Hsiao Y.Y."/>
            <person name="Wu W.L."/>
            <person name="Chen Y.Y."/>
            <person name="Lin Y.F."/>
            <person name="Hsu J.L."/>
            <person name="Li C.Y."/>
            <person name="Wang Z.W."/>
            <person name="Zhao X."/>
            <person name="Zhong W.Y."/>
            <person name="Ma X.K."/>
            <person name="Ma L."/>
            <person name="Huang J."/>
            <person name="Chen G.Z."/>
            <person name="Huang M.Z."/>
            <person name="Huang L."/>
            <person name="Peng D.H."/>
            <person name="Luo Y.B."/>
            <person name="Zou S.Q."/>
            <person name="Chen S.P."/>
            <person name="Lan S."/>
            <person name="Tsai W.C."/>
            <person name="Van de Peer Y."/>
            <person name="Liu Z.J."/>
        </authorList>
    </citation>
    <scope>NUCLEOTIDE SEQUENCE [LARGE SCALE GENOMIC DNA]</scope>
    <source>
        <strain evidence="2">Lor287</strain>
    </source>
</reference>
<sequence length="116" mass="12205">MLAPIVSKIFCSSSTTVLMIRKRPPVANGGGFVVVDSDQKAVFGVDGCGILGVDNKLIVRDGDGAPLLFISSKVGGKEMTRGDDFYCVVVQPGFDQAFVVGVIAVLDKIHGESTRC</sequence>
<dbReference type="InterPro" id="IPR038595">
    <property type="entry name" value="LOR_sf"/>
</dbReference>
<dbReference type="SUPFAM" id="SSF54518">
    <property type="entry name" value="Tubby C-terminal domain-like"/>
    <property type="match status" value="2"/>
</dbReference>
<keyword evidence="3" id="KW-1185">Reference proteome</keyword>
<dbReference type="Proteomes" id="UP001418222">
    <property type="component" value="Unassembled WGS sequence"/>
</dbReference>
<dbReference type="PANTHER" id="PTHR31087:SF3">
    <property type="entry name" value="PROTEIN LURP-ONE-RELATED 6"/>
    <property type="match status" value="1"/>
</dbReference>